<proteinExistence type="predicted"/>
<evidence type="ECO:0000256" key="1">
    <source>
        <dbReference type="SAM" id="MobiDB-lite"/>
    </source>
</evidence>
<evidence type="ECO:0000313" key="3">
    <source>
        <dbReference type="Proteomes" id="UP000184315"/>
    </source>
</evidence>
<dbReference type="STRING" id="671072.PL9214500180"/>
<accession>A0A1J1LK26</accession>
<dbReference type="Proteomes" id="UP000184315">
    <property type="component" value="Unassembled WGS sequence"/>
</dbReference>
<dbReference type="RefSeq" id="WP_072719623.1">
    <property type="nucleotide sequence ID" value="NZ_LN889802.1"/>
</dbReference>
<dbReference type="OrthoDB" id="468587at2"/>
<name>A0A1J1LK26_9CYAN</name>
<gene>
    <name evidence="2" type="ORF">PL9214500180</name>
</gene>
<keyword evidence="3" id="KW-1185">Reference proteome</keyword>
<protein>
    <submittedName>
        <fullName evidence="2">Uncharacterized protein</fullName>
    </submittedName>
</protein>
<dbReference type="EMBL" id="CZDF01000156">
    <property type="protein sequence ID" value="CUR32933.1"/>
    <property type="molecule type" value="Genomic_DNA"/>
</dbReference>
<sequence length="123" mass="13260">MLGKLFNSKKDEYFLEFGEAKDKQAPQPESKPAPQAQTKPEKSAKTKTPSAPSAQPQTTAVVPPQPKPAPAKEPAPLNPGQVKTPAGMTFAPDNLMPNSSTPRRWPGPSMAMFTTMANQMNRS</sequence>
<reference evidence="3" key="1">
    <citation type="submission" date="2015-10" db="EMBL/GenBank/DDBJ databases">
        <authorList>
            <person name="Regsiter A."/>
            <person name="william w."/>
        </authorList>
    </citation>
    <scope>NUCLEOTIDE SEQUENCE [LARGE SCALE GENOMIC DNA]</scope>
</reference>
<evidence type="ECO:0000313" key="2">
    <source>
        <dbReference type="EMBL" id="CUR32933.1"/>
    </source>
</evidence>
<dbReference type="AlphaFoldDB" id="A0A1J1LK26"/>
<feature type="region of interest" description="Disordered" evidence="1">
    <location>
        <begin position="17"/>
        <end position="109"/>
    </location>
</feature>
<organism evidence="2 3">
    <name type="scientific">Planktothrix tepida PCC 9214</name>
    <dbReference type="NCBI Taxonomy" id="671072"/>
    <lineage>
        <taxon>Bacteria</taxon>
        <taxon>Bacillati</taxon>
        <taxon>Cyanobacteriota</taxon>
        <taxon>Cyanophyceae</taxon>
        <taxon>Oscillatoriophycideae</taxon>
        <taxon>Oscillatoriales</taxon>
        <taxon>Microcoleaceae</taxon>
        <taxon>Planktothrix</taxon>
    </lineage>
</organism>
<feature type="compositionally biased region" description="Pro residues" evidence="1">
    <location>
        <begin position="63"/>
        <end position="77"/>
    </location>
</feature>